<keyword evidence="8 12" id="KW-1133">Transmembrane helix</keyword>
<evidence type="ECO:0000313" key="14">
    <source>
        <dbReference type="Proteomes" id="UP000722336"/>
    </source>
</evidence>
<comment type="subcellular location">
    <subcellularLocation>
        <location evidence="2">Membrane</location>
        <topology evidence="2">Multi-pass membrane protein</topology>
    </subcellularLocation>
</comment>
<evidence type="ECO:0000256" key="4">
    <source>
        <dbReference type="ARBA" id="ARBA00020076"/>
    </source>
</evidence>
<feature type="transmembrane region" description="Helical" evidence="12">
    <location>
        <begin position="31"/>
        <end position="53"/>
    </location>
</feature>
<dbReference type="PANTHER" id="PTHR10978">
    <property type="entry name" value="SUCCINATE DEHYDROGENASE CYTOCHROME B560 SUBUNIT"/>
    <property type="match status" value="1"/>
</dbReference>
<evidence type="ECO:0000256" key="9">
    <source>
        <dbReference type="ARBA" id="ARBA00023004"/>
    </source>
</evidence>
<dbReference type="InterPro" id="IPR018495">
    <property type="entry name" value="Succ_DH_cyt_bsu_CS"/>
</dbReference>
<evidence type="ECO:0000313" key="13">
    <source>
        <dbReference type="EMBL" id="MBV7256552.1"/>
    </source>
</evidence>
<dbReference type="EMBL" id="JAGSPA010000002">
    <property type="protein sequence ID" value="MBV7256552.1"/>
    <property type="molecule type" value="Genomic_DNA"/>
</dbReference>
<evidence type="ECO:0000256" key="3">
    <source>
        <dbReference type="ARBA" id="ARBA00007244"/>
    </source>
</evidence>
<keyword evidence="10 12" id="KW-0472">Membrane</keyword>
<dbReference type="RefSeq" id="WP_218445208.1">
    <property type="nucleotide sequence ID" value="NZ_JAGSPA010000002.1"/>
</dbReference>
<dbReference type="PIRSF" id="PIRSF000178">
    <property type="entry name" value="SDH_cyt_b560"/>
    <property type="match status" value="1"/>
</dbReference>
<gene>
    <name evidence="13" type="primary">sdhC</name>
    <name evidence="13" type="ORF">KCG44_07110</name>
</gene>
<comment type="subunit">
    <text evidence="11">Part of an enzyme complex containing four subunits: a flavoprotein, an iron-sulfur protein, plus two membrane-anchoring proteins, SdhC and SdhD. The complex can form homotrimers.</text>
</comment>
<dbReference type="InterPro" id="IPR000701">
    <property type="entry name" value="SuccDH_FuR_B_TM-su"/>
</dbReference>
<keyword evidence="5" id="KW-0349">Heme</keyword>
<evidence type="ECO:0000256" key="1">
    <source>
        <dbReference type="ARBA" id="ARBA00001971"/>
    </source>
</evidence>
<keyword evidence="14" id="KW-1185">Reference proteome</keyword>
<dbReference type="Proteomes" id="UP000722336">
    <property type="component" value="Unassembled WGS sequence"/>
</dbReference>
<dbReference type="NCBIfam" id="TIGR02970">
    <property type="entry name" value="succ_dehyd_cytB"/>
    <property type="match status" value="1"/>
</dbReference>
<dbReference type="PANTHER" id="PTHR10978:SF5">
    <property type="entry name" value="SUCCINATE DEHYDROGENASE CYTOCHROME B560 SUBUNIT, MITOCHONDRIAL"/>
    <property type="match status" value="1"/>
</dbReference>
<evidence type="ECO:0000256" key="8">
    <source>
        <dbReference type="ARBA" id="ARBA00022989"/>
    </source>
</evidence>
<evidence type="ECO:0000256" key="11">
    <source>
        <dbReference type="ARBA" id="ARBA00025912"/>
    </source>
</evidence>
<keyword evidence="6 12" id="KW-0812">Transmembrane</keyword>
<feature type="transmembrane region" description="Helical" evidence="12">
    <location>
        <begin position="114"/>
        <end position="133"/>
    </location>
</feature>
<reference evidence="13 14" key="1">
    <citation type="submission" date="2021-04" db="EMBL/GenBank/DDBJ databases">
        <authorList>
            <person name="Pira H."/>
            <person name="Risdian C."/>
            <person name="Wink J."/>
        </authorList>
    </citation>
    <scope>NUCLEOTIDE SEQUENCE [LARGE SCALE GENOMIC DNA]</scope>
    <source>
        <strain evidence="13 14">WHA3</strain>
    </source>
</reference>
<name>A0ABS6SDQ9_9SPHN</name>
<keyword evidence="9" id="KW-0408">Iron</keyword>
<evidence type="ECO:0000256" key="2">
    <source>
        <dbReference type="ARBA" id="ARBA00004141"/>
    </source>
</evidence>
<organism evidence="13 14">
    <name type="scientific">Pacificimonas pallii</name>
    <dbReference type="NCBI Taxonomy" id="2827236"/>
    <lineage>
        <taxon>Bacteria</taxon>
        <taxon>Pseudomonadati</taxon>
        <taxon>Pseudomonadota</taxon>
        <taxon>Alphaproteobacteria</taxon>
        <taxon>Sphingomonadales</taxon>
        <taxon>Sphingosinicellaceae</taxon>
        <taxon>Pacificimonas</taxon>
    </lineage>
</organism>
<evidence type="ECO:0000256" key="12">
    <source>
        <dbReference type="SAM" id="Phobius"/>
    </source>
</evidence>
<dbReference type="InterPro" id="IPR014314">
    <property type="entry name" value="Succ_DH_cytb556"/>
</dbReference>
<evidence type="ECO:0000256" key="6">
    <source>
        <dbReference type="ARBA" id="ARBA00022692"/>
    </source>
</evidence>
<comment type="cofactor">
    <cofactor evidence="1">
        <name>heme</name>
        <dbReference type="ChEBI" id="CHEBI:30413"/>
    </cofactor>
</comment>
<dbReference type="PROSITE" id="PS01001">
    <property type="entry name" value="SDH_CYT_2"/>
    <property type="match status" value="1"/>
</dbReference>
<dbReference type="Pfam" id="PF01127">
    <property type="entry name" value="Sdh_cyt"/>
    <property type="match status" value="1"/>
</dbReference>
<dbReference type="PROSITE" id="PS01000">
    <property type="entry name" value="SDH_CYT_1"/>
    <property type="match status" value="1"/>
</dbReference>
<evidence type="ECO:0000256" key="5">
    <source>
        <dbReference type="ARBA" id="ARBA00022617"/>
    </source>
</evidence>
<proteinExistence type="inferred from homology"/>
<accession>A0ABS6SDQ9</accession>
<comment type="caution">
    <text evidence="13">The sequence shown here is derived from an EMBL/GenBank/DDBJ whole genome shotgun (WGS) entry which is preliminary data.</text>
</comment>
<dbReference type="CDD" id="cd03499">
    <property type="entry name" value="SQR_TypeC_SdhC"/>
    <property type="match status" value="1"/>
</dbReference>
<protein>
    <recommendedName>
        <fullName evidence="4">Succinate dehydrogenase cytochrome b556 subunit</fullName>
    </recommendedName>
</protein>
<feature type="transmembrane region" description="Helical" evidence="12">
    <location>
        <begin position="65"/>
        <end position="86"/>
    </location>
</feature>
<comment type="similarity">
    <text evidence="3">Belongs to the cytochrome b560 family.</text>
</comment>
<evidence type="ECO:0000256" key="7">
    <source>
        <dbReference type="ARBA" id="ARBA00022723"/>
    </source>
</evidence>
<sequence>MATRPQVGGGGRPLSPHLSIWRWRIHTVTSIVHRITGDGLAIVGGVLFTWWLVAAASGPEAYQTFLSVATGPVGLIVGIGLTWAMFQHAASGIRHLAMDTGAGYGLEISKTTATLTWVASLLLTGLLWAFILLR</sequence>
<evidence type="ECO:0000256" key="10">
    <source>
        <dbReference type="ARBA" id="ARBA00023136"/>
    </source>
</evidence>
<keyword evidence="7" id="KW-0479">Metal-binding</keyword>